<gene>
    <name evidence="3" type="primary">Tdpoz1_33</name>
    <name evidence="3" type="ORF">AVEN_209618_1</name>
</gene>
<dbReference type="PROSITE" id="PS50144">
    <property type="entry name" value="MATH"/>
    <property type="match status" value="1"/>
</dbReference>
<proteinExistence type="predicted"/>
<dbReference type="SMART" id="SM00225">
    <property type="entry name" value="BTB"/>
    <property type="match status" value="1"/>
</dbReference>
<feature type="domain" description="MATH" evidence="2">
    <location>
        <begin position="11"/>
        <end position="138"/>
    </location>
</feature>
<evidence type="ECO:0000313" key="4">
    <source>
        <dbReference type="Proteomes" id="UP000499080"/>
    </source>
</evidence>
<reference evidence="3 4" key="1">
    <citation type="journal article" date="2019" name="Sci. Rep.">
        <title>Orb-weaving spider Araneus ventricosus genome elucidates the spidroin gene catalogue.</title>
        <authorList>
            <person name="Kono N."/>
            <person name="Nakamura H."/>
            <person name="Ohtoshi R."/>
            <person name="Moran D.A.P."/>
            <person name="Shinohara A."/>
            <person name="Yoshida Y."/>
            <person name="Fujiwara M."/>
            <person name="Mori M."/>
            <person name="Tomita M."/>
            <person name="Arakawa K."/>
        </authorList>
    </citation>
    <scope>NUCLEOTIDE SEQUENCE [LARGE SCALE GENOMIC DNA]</scope>
</reference>
<dbReference type="PANTHER" id="PTHR24413">
    <property type="entry name" value="SPECKLE-TYPE POZ PROTEIN"/>
    <property type="match status" value="1"/>
</dbReference>
<dbReference type="InterPro" id="IPR011333">
    <property type="entry name" value="SKP1/BTB/POZ_sf"/>
</dbReference>
<dbReference type="SUPFAM" id="SSF49599">
    <property type="entry name" value="TRAF domain-like"/>
    <property type="match status" value="1"/>
</dbReference>
<evidence type="ECO:0000313" key="3">
    <source>
        <dbReference type="EMBL" id="GBM11918.1"/>
    </source>
</evidence>
<dbReference type="Gene3D" id="3.30.710.10">
    <property type="entry name" value="Potassium Channel Kv1.1, Chain A"/>
    <property type="match status" value="1"/>
</dbReference>
<dbReference type="AlphaFoldDB" id="A0A4Y2D7F6"/>
<dbReference type="PROSITE" id="PS50097">
    <property type="entry name" value="BTB"/>
    <property type="match status" value="1"/>
</dbReference>
<dbReference type="Pfam" id="PF22486">
    <property type="entry name" value="MATH_2"/>
    <property type="match status" value="1"/>
</dbReference>
<evidence type="ECO:0000259" key="2">
    <source>
        <dbReference type="PROSITE" id="PS50144"/>
    </source>
</evidence>
<dbReference type="OrthoDB" id="6359816at2759"/>
<dbReference type="CDD" id="cd18186">
    <property type="entry name" value="BTB_POZ_ZBTB_KLHL-like"/>
    <property type="match status" value="1"/>
</dbReference>
<accession>A0A4Y2D7F6</accession>
<comment type="caution">
    <text evidence="3">The sequence shown here is derived from an EMBL/GenBank/DDBJ whole genome shotgun (WGS) entry which is preliminary data.</text>
</comment>
<protein>
    <submittedName>
        <fullName evidence="3">TD and POZ domain-containing protein 1</fullName>
    </submittedName>
</protein>
<dbReference type="GO" id="GO:0030163">
    <property type="term" value="P:protein catabolic process"/>
    <property type="evidence" value="ECO:0007669"/>
    <property type="project" value="UniProtKB-ARBA"/>
</dbReference>
<dbReference type="SUPFAM" id="SSF54695">
    <property type="entry name" value="POZ domain"/>
    <property type="match status" value="1"/>
</dbReference>
<dbReference type="InterPro" id="IPR008974">
    <property type="entry name" value="TRAF-like"/>
</dbReference>
<name>A0A4Y2D7F6_ARAVE</name>
<dbReference type="EMBL" id="BGPR01000306">
    <property type="protein sequence ID" value="GBM11918.1"/>
    <property type="molecule type" value="Genomic_DNA"/>
</dbReference>
<keyword evidence="4" id="KW-1185">Reference proteome</keyword>
<sequence length="518" mass="59304">MIDCDMESRKCFIFTWVLENIAYCILEKVESPTFVVDTIEKTKWKLIIYPKDTADENNISFYLKRDENSKGPGKIEIDYELAFLAADGSILKSSVVQNQAFKKNEGYGISSFDTRQNVFDENRSTFLPAGTLTARCRMWMSAGEVEMDGQCIASTRFAVERRRFLWKTEKFSTFERTEESLQIRSASCDRPVFFINMFVQQDLDKKAETIHIVFLSATGLNINFTFKVALSDAKGNPVDCGQYEVWLNSFVRTRDITLTLTKDSLIANSQMYLANDVLTLICECAFSTGGVWKGVEDISYGIGSECAIPNPVNDALSQNSEITAVKNGDHLISLEAADEHIPDLKQDIIRMLNDNIQCDVKLSVETEIYPAHWFILSARSPVFRAMFKSDMKEKARDKIDIEDLKPDTVRRMLLYMYTDFLEELQWETASALYTASDKYQILALKDKCSTFLKTNLSPTNVCELLVLADLHHDKDLKFLVQDFILKRDVEIFNSDDWKVLMETNAHLAAETMFLKFKK</sequence>
<dbReference type="Gene3D" id="1.25.40.420">
    <property type="match status" value="1"/>
</dbReference>
<dbReference type="CDD" id="cd00121">
    <property type="entry name" value="MATH"/>
    <property type="match status" value="1"/>
</dbReference>
<dbReference type="Gene3D" id="2.60.210.10">
    <property type="entry name" value="Apoptosis, Tumor Necrosis Factor Receptor Associated Protein 2, Chain A"/>
    <property type="match status" value="1"/>
</dbReference>
<evidence type="ECO:0000259" key="1">
    <source>
        <dbReference type="PROSITE" id="PS50097"/>
    </source>
</evidence>
<dbReference type="InterPro" id="IPR002083">
    <property type="entry name" value="MATH/TRAF_dom"/>
</dbReference>
<feature type="domain" description="BTB" evidence="1">
    <location>
        <begin position="358"/>
        <end position="425"/>
    </location>
</feature>
<organism evidence="3 4">
    <name type="scientific">Araneus ventricosus</name>
    <name type="common">Orbweaver spider</name>
    <name type="synonym">Epeira ventricosa</name>
    <dbReference type="NCBI Taxonomy" id="182803"/>
    <lineage>
        <taxon>Eukaryota</taxon>
        <taxon>Metazoa</taxon>
        <taxon>Ecdysozoa</taxon>
        <taxon>Arthropoda</taxon>
        <taxon>Chelicerata</taxon>
        <taxon>Arachnida</taxon>
        <taxon>Araneae</taxon>
        <taxon>Araneomorphae</taxon>
        <taxon>Entelegynae</taxon>
        <taxon>Araneoidea</taxon>
        <taxon>Araneidae</taxon>
        <taxon>Araneus</taxon>
    </lineage>
</organism>
<dbReference type="Pfam" id="PF00651">
    <property type="entry name" value="BTB"/>
    <property type="match status" value="1"/>
</dbReference>
<dbReference type="InterPro" id="IPR000210">
    <property type="entry name" value="BTB/POZ_dom"/>
</dbReference>
<dbReference type="Proteomes" id="UP000499080">
    <property type="component" value="Unassembled WGS sequence"/>
</dbReference>